<dbReference type="CDD" id="cd10456">
    <property type="entry name" value="GIY-YIG_UPF0213"/>
    <property type="match status" value="1"/>
</dbReference>
<accession>A0A268F6B8</accession>
<keyword evidence="2" id="KW-0540">Nuclease</keyword>
<keyword evidence="2" id="KW-0255">Endonuclease</keyword>
<dbReference type="InterPro" id="IPR050190">
    <property type="entry name" value="UPF0213_domain"/>
</dbReference>
<dbReference type="SMART" id="SM00465">
    <property type="entry name" value="GIYc"/>
    <property type="match status" value="1"/>
</dbReference>
<dbReference type="InterPro" id="IPR000305">
    <property type="entry name" value="GIY-YIG_endonuc"/>
</dbReference>
<dbReference type="Proteomes" id="UP000216961">
    <property type="component" value="Unassembled WGS sequence"/>
</dbReference>
<evidence type="ECO:0000256" key="1">
    <source>
        <dbReference type="ARBA" id="ARBA00007435"/>
    </source>
</evidence>
<dbReference type="InterPro" id="IPR035901">
    <property type="entry name" value="GIY-YIG_endonuc_sf"/>
</dbReference>
<dbReference type="PANTHER" id="PTHR34477">
    <property type="entry name" value="UPF0213 PROTEIN YHBQ"/>
    <property type="match status" value="1"/>
</dbReference>
<comment type="similarity">
    <text evidence="1">Belongs to the UPF0213 family.</text>
</comment>
<dbReference type="Pfam" id="PF01541">
    <property type="entry name" value="GIY-YIG"/>
    <property type="match status" value="1"/>
</dbReference>
<dbReference type="PROSITE" id="PS50164">
    <property type="entry name" value="GIY_YIG"/>
    <property type="match status" value="1"/>
</dbReference>
<organism evidence="2 3">
    <name type="scientific">Niallia circulans</name>
    <name type="common">Bacillus circulans</name>
    <dbReference type="NCBI Taxonomy" id="1397"/>
    <lineage>
        <taxon>Bacteria</taxon>
        <taxon>Bacillati</taxon>
        <taxon>Bacillota</taxon>
        <taxon>Bacilli</taxon>
        <taxon>Bacillales</taxon>
        <taxon>Bacillaceae</taxon>
        <taxon>Niallia</taxon>
    </lineage>
</organism>
<sequence>MENKNHYFYVLKCKDGSYYAGYTNDLQKRVKTHNDGKGAKYTRGRLPVSVIYYEEFQTKQEAMKAEYAFKQLDRKKKEKFLWKEVGEGNETTKKL</sequence>
<protein>
    <submittedName>
        <fullName evidence="2">Endonuclease</fullName>
    </submittedName>
</protein>
<name>A0A268F6B8_NIACI</name>
<dbReference type="RefSeq" id="WP_095333986.1">
    <property type="nucleotide sequence ID" value="NZ_CP026031.1"/>
</dbReference>
<dbReference type="PANTHER" id="PTHR34477:SF1">
    <property type="entry name" value="UPF0213 PROTEIN YHBQ"/>
    <property type="match status" value="1"/>
</dbReference>
<dbReference type="EMBL" id="NPBQ01000137">
    <property type="protein sequence ID" value="PAD80889.1"/>
    <property type="molecule type" value="Genomic_DNA"/>
</dbReference>
<dbReference type="GO" id="GO:0004519">
    <property type="term" value="F:endonuclease activity"/>
    <property type="evidence" value="ECO:0007669"/>
    <property type="project" value="UniProtKB-KW"/>
</dbReference>
<reference evidence="2 3" key="1">
    <citation type="submission" date="2017-07" db="EMBL/GenBank/DDBJ databases">
        <title>Isolation and whole genome analysis of endospore-forming bacteria from heroin.</title>
        <authorList>
            <person name="Kalinowski J."/>
            <person name="Ahrens B."/>
            <person name="Al-Dilaimi A."/>
            <person name="Winkler A."/>
            <person name="Wibberg D."/>
            <person name="Schleenbecker U."/>
            <person name="Ruckert C."/>
            <person name="Wolfel R."/>
            <person name="Grass G."/>
        </authorList>
    </citation>
    <scope>NUCLEOTIDE SEQUENCE [LARGE SCALE GENOMIC DNA]</scope>
    <source>
        <strain evidence="2 3">7521-2</strain>
    </source>
</reference>
<dbReference type="Gene3D" id="3.40.1440.10">
    <property type="entry name" value="GIY-YIG endonuclease"/>
    <property type="match status" value="1"/>
</dbReference>
<gene>
    <name evidence="2" type="ORF">CHH57_22910</name>
</gene>
<dbReference type="SUPFAM" id="SSF82771">
    <property type="entry name" value="GIY-YIG endonuclease"/>
    <property type="match status" value="1"/>
</dbReference>
<dbReference type="AlphaFoldDB" id="A0A268F6B8"/>
<evidence type="ECO:0000313" key="2">
    <source>
        <dbReference type="EMBL" id="PAD80889.1"/>
    </source>
</evidence>
<proteinExistence type="inferred from homology"/>
<evidence type="ECO:0000313" key="3">
    <source>
        <dbReference type="Proteomes" id="UP000216961"/>
    </source>
</evidence>
<comment type="caution">
    <text evidence="2">The sequence shown here is derived from an EMBL/GenBank/DDBJ whole genome shotgun (WGS) entry which is preliminary data.</text>
</comment>
<keyword evidence="2" id="KW-0378">Hydrolase</keyword>
<dbReference type="KEGG" id="bcir:C2I06_18950"/>